<keyword evidence="2" id="KW-1185">Reference proteome</keyword>
<protein>
    <submittedName>
        <fullName evidence="1">Uncharacterized protein</fullName>
    </submittedName>
</protein>
<accession>A0A2J6RCX0</accession>
<dbReference type="EMBL" id="KZ613951">
    <property type="protein sequence ID" value="PMD36357.1"/>
    <property type="molecule type" value="Genomic_DNA"/>
</dbReference>
<organism evidence="1 2">
    <name type="scientific">Hyaloscypha variabilis (strain UAMH 11265 / GT02V1 / F)</name>
    <name type="common">Meliniomyces variabilis</name>
    <dbReference type="NCBI Taxonomy" id="1149755"/>
    <lineage>
        <taxon>Eukaryota</taxon>
        <taxon>Fungi</taxon>
        <taxon>Dikarya</taxon>
        <taxon>Ascomycota</taxon>
        <taxon>Pezizomycotina</taxon>
        <taxon>Leotiomycetes</taxon>
        <taxon>Helotiales</taxon>
        <taxon>Hyaloscyphaceae</taxon>
        <taxon>Hyaloscypha</taxon>
        <taxon>Hyaloscypha variabilis</taxon>
    </lineage>
</organism>
<dbReference type="OrthoDB" id="4584791at2759"/>
<evidence type="ECO:0000313" key="2">
    <source>
        <dbReference type="Proteomes" id="UP000235786"/>
    </source>
</evidence>
<dbReference type="AlphaFoldDB" id="A0A2J6RCX0"/>
<evidence type="ECO:0000313" key="1">
    <source>
        <dbReference type="EMBL" id="PMD36357.1"/>
    </source>
</evidence>
<gene>
    <name evidence="1" type="ORF">L207DRAFT_602431</name>
</gene>
<name>A0A2J6RCX0_HYAVF</name>
<proteinExistence type="predicted"/>
<sequence>MYRAIRLILSLETTLKLTHLQCKQSTITKCCFPLRCTAMKYLPAAVVSIVLYAKLVARAAPCFPLTTDALCASSPGTISSDGFDDVCVLVACCNSGSPAAVELPSGKNITCLNVNCKSVCSLANMRSGLGNEACNDVCVPTPFNWAPLVQRACSDYNQAKGFAPQTLGYFGQVLNIVCAAAKSTDPCCDDMRSSYGAGQYGTPWAGPFTEYIFNVHRQSYLGPNAPPFNTALQIANEAGAIGAGATEPGWLLLAGIGPNEVGSVLAGSEHFYNDLGPAFANYINMLVQTDAATCDAMDLNNQISALQSEHQSLFTCAVVPGFTIEGARGQLSPIRVGIADMLVPAGTGSIRTYLVDQAIRQFYTPNCGLPTNLPSKRTLGRRQVNNASTSTIAEIQTIAAFLNLTAPQDAPLEYDPRAWVPTIQAPASVSTLPSAHLQILPNTSAIVIEAGANSTGLVHVSADRSALHSEAVVALCINTASPNVTDTPSLTTAYPVPNTSLFVFGLISVIFPATAPIGNNSYLFDGPGINATFAQYLN</sequence>
<dbReference type="Proteomes" id="UP000235786">
    <property type="component" value="Unassembled WGS sequence"/>
</dbReference>
<reference evidence="1 2" key="1">
    <citation type="submission" date="2016-04" db="EMBL/GenBank/DDBJ databases">
        <title>A degradative enzymes factory behind the ericoid mycorrhizal symbiosis.</title>
        <authorList>
            <consortium name="DOE Joint Genome Institute"/>
            <person name="Martino E."/>
            <person name="Morin E."/>
            <person name="Grelet G."/>
            <person name="Kuo A."/>
            <person name="Kohler A."/>
            <person name="Daghino S."/>
            <person name="Barry K."/>
            <person name="Choi C."/>
            <person name="Cichocki N."/>
            <person name="Clum A."/>
            <person name="Copeland A."/>
            <person name="Hainaut M."/>
            <person name="Haridas S."/>
            <person name="Labutti K."/>
            <person name="Lindquist E."/>
            <person name="Lipzen A."/>
            <person name="Khouja H.-R."/>
            <person name="Murat C."/>
            <person name="Ohm R."/>
            <person name="Olson A."/>
            <person name="Spatafora J."/>
            <person name="Veneault-Fourrey C."/>
            <person name="Henrissat B."/>
            <person name="Grigoriev I."/>
            <person name="Martin F."/>
            <person name="Perotto S."/>
        </authorList>
    </citation>
    <scope>NUCLEOTIDE SEQUENCE [LARGE SCALE GENOMIC DNA]</scope>
    <source>
        <strain evidence="1 2">F</strain>
    </source>
</reference>